<keyword evidence="3" id="KW-1185">Reference proteome</keyword>
<organism evidence="2 3">
    <name type="scientific">Paractinoplanes bogorensis</name>
    <dbReference type="NCBI Taxonomy" id="1610840"/>
    <lineage>
        <taxon>Bacteria</taxon>
        <taxon>Bacillati</taxon>
        <taxon>Actinomycetota</taxon>
        <taxon>Actinomycetes</taxon>
        <taxon>Micromonosporales</taxon>
        <taxon>Micromonosporaceae</taxon>
        <taxon>Paractinoplanes</taxon>
    </lineage>
</organism>
<dbReference type="Proteomes" id="UP001519654">
    <property type="component" value="Unassembled WGS sequence"/>
</dbReference>
<evidence type="ECO:0000313" key="2">
    <source>
        <dbReference type="EMBL" id="MBU2662330.1"/>
    </source>
</evidence>
<dbReference type="SUPFAM" id="SSF49464">
    <property type="entry name" value="Carboxypeptidase regulatory domain-like"/>
    <property type="match status" value="1"/>
</dbReference>
<dbReference type="EMBL" id="JAHKKG010000001">
    <property type="protein sequence ID" value="MBU2662330.1"/>
    <property type="molecule type" value="Genomic_DNA"/>
</dbReference>
<sequence>MQRSTFIRSALAVALAGTGAVIGGAGPALAATDTGSLSGAVRDTRGAIVADAGISVYADDNQAGDAVARTTTDSAGRWRIPALEAGRYKVQIGLGGWSDWAPGQRSQETATSYAVAAGRGTRANSIVTAAGIISGRLVTANGSPAANVRVVADNYENARFWETTTSATGRYTLKVQPGTDYTVKFIDGYLRQYAPHTTDSEQARHFPVASGRTVRVNDRLLTAATLTGRLTDAAGAPVAGASVRFLTETAFELQTTTDADGRYQFDKLSPWRVKVAFRAADEDAVEQWAYQKLSYDEADEVALSLGTVTTVDNVLLP</sequence>
<comment type="caution">
    <text evidence="2">The sequence shown here is derived from an EMBL/GenBank/DDBJ whole genome shotgun (WGS) entry which is preliminary data.</text>
</comment>
<name>A0ABS5YFW6_9ACTN</name>
<dbReference type="InterPro" id="IPR008969">
    <property type="entry name" value="CarboxyPept-like_regulatory"/>
</dbReference>
<evidence type="ECO:0000256" key="1">
    <source>
        <dbReference type="SAM" id="SignalP"/>
    </source>
</evidence>
<dbReference type="RefSeq" id="WP_215784296.1">
    <property type="nucleotide sequence ID" value="NZ_JAHKKG010000001.1"/>
</dbReference>
<keyword evidence="1" id="KW-0732">Signal</keyword>
<evidence type="ECO:0000313" key="3">
    <source>
        <dbReference type="Proteomes" id="UP001519654"/>
    </source>
</evidence>
<gene>
    <name evidence="2" type="ORF">KOI35_02290</name>
</gene>
<dbReference type="SUPFAM" id="SSF49452">
    <property type="entry name" value="Starch-binding domain-like"/>
    <property type="match status" value="2"/>
</dbReference>
<feature type="signal peptide" evidence="1">
    <location>
        <begin position="1"/>
        <end position="30"/>
    </location>
</feature>
<dbReference type="Pfam" id="PF13620">
    <property type="entry name" value="CarboxypepD_reg"/>
    <property type="match status" value="3"/>
</dbReference>
<protein>
    <submittedName>
        <fullName evidence="2">Carboxypeptidase-like regulatory domain-containing protein</fullName>
    </submittedName>
</protein>
<dbReference type="Gene3D" id="2.60.40.1120">
    <property type="entry name" value="Carboxypeptidase-like, regulatory domain"/>
    <property type="match status" value="3"/>
</dbReference>
<dbReference type="InterPro" id="IPR013784">
    <property type="entry name" value="Carb-bd-like_fold"/>
</dbReference>
<feature type="chain" id="PRO_5047527214" evidence="1">
    <location>
        <begin position="31"/>
        <end position="317"/>
    </location>
</feature>
<reference evidence="2 3" key="1">
    <citation type="submission" date="2021-06" db="EMBL/GenBank/DDBJ databases">
        <title>Actinoplanes lichenicola sp. nov., and Actinoplanes ovalisporus sp. nov., isolated from lichen in Thailand.</title>
        <authorList>
            <person name="Saeng-In P."/>
            <person name="Kanchanasin P."/>
            <person name="Yuki M."/>
            <person name="Kudo T."/>
            <person name="Ohkuma M."/>
            <person name="Phongsopitanun W."/>
            <person name="Tanasupawat S."/>
        </authorList>
    </citation>
    <scope>NUCLEOTIDE SEQUENCE [LARGE SCALE GENOMIC DNA]</scope>
    <source>
        <strain evidence="2 3">NBRC 110975</strain>
    </source>
</reference>
<proteinExistence type="predicted"/>
<accession>A0ABS5YFW6</accession>